<protein>
    <submittedName>
        <fullName evidence="1">Uncharacterized protein</fullName>
    </submittedName>
</protein>
<reference evidence="1 2" key="2">
    <citation type="journal article" date="2021" name="Int. J. Syst. Evol. Microbiol.">
        <title>Roseibium litorale sp. nov., isolated from a tidal flat sediment and proposal for the reclassification of Labrenzia polysiphoniae as Roseibium polysiphoniae comb. nov.</title>
        <authorList>
            <person name="Liu Y."/>
            <person name="Pei T."/>
            <person name="Du J."/>
            <person name="Chao M."/>
            <person name="Deng M.R."/>
            <person name="Zhu H."/>
        </authorList>
    </citation>
    <scope>NUCLEOTIDE SEQUENCE [LARGE SCALE GENOMIC DNA]</scope>
    <source>
        <strain evidence="1 2">4C16A</strain>
    </source>
</reference>
<dbReference type="RefSeq" id="WP_192150848.1">
    <property type="nucleotide sequence ID" value="NZ_JACYXI010000022.1"/>
</dbReference>
<reference evidence="2" key="1">
    <citation type="submission" date="2020-09" db="EMBL/GenBank/DDBJ databases">
        <title>The genome sequence of strain Labrenzia suaedae 4C16A.</title>
        <authorList>
            <person name="Liu Y."/>
        </authorList>
    </citation>
    <scope>NUCLEOTIDE SEQUENCE [LARGE SCALE GENOMIC DNA]</scope>
    <source>
        <strain evidence="2">4C16A</strain>
    </source>
</reference>
<evidence type="ECO:0000313" key="1">
    <source>
        <dbReference type="EMBL" id="MBD8894160.1"/>
    </source>
</evidence>
<dbReference type="EMBL" id="JACYXI010000022">
    <property type="protein sequence ID" value="MBD8894160.1"/>
    <property type="molecule type" value="Genomic_DNA"/>
</dbReference>
<organism evidence="1 2">
    <name type="scientific">Roseibium litorale</name>
    <dbReference type="NCBI Taxonomy" id="2803841"/>
    <lineage>
        <taxon>Bacteria</taxon>
        <taxon>Pseudomonadati</taxon>
        <taxon>Pseudomonadota</taxon>
        <taxon>Alphaproteobacteria</taxon>
        <taxon>Hyphomicrobiales</taxon>
        <taxon>Stappiaceae</taxon>
        <taxon>Roseibium</taxon>
    </lineage>
</organism>
<comment type="caution">
    <text evidence="1">The sequence shown here is derived from an EMBL/GenBank/DDBJ whole genome shotgun (WGS) entry which is preliminary data.</text>
</comment>
<sequence>MTAVSIDKPAMLEIYSRYLEVVDSVRSIIQESVWSHRALAHWRYDKLEIVVPERTIGLIYSFWWSAGVLIWTDETLLRSGDDACSKSFFLNSDAFDAEITVSDIINTIEPQFEEAVKRAKREWDVKNLEWSANDHELPADDND</sequence>
<dbReference type="Proteomes" id="UP000632063">
    <property type="component" value="Unassembled WGS sequence"/>
</dbReference>
<keyword evidence="2" id="KW-1185">Reference proteome</keyword>
<gene>
    <name evidence="1" type="ORF">IG616_21650</name>
</gene>
<proteinExistence type="predicted"/>
<accession>A0ABR9CV06</accession>
<name>A0ABR9CV06_9HYPH</name>
<evidence type="ECO:0000313" key="2">
    <source>
        <dbReference type="Proteomes" id="UP000632063"/>
    </source>
</evidence>